<evidence type="ECO:0000256" key="6">
    <source>
        <dbReference type="PIRSR" id="PIRSR611783-2"/>
    </source>
</evidence>
<dbReference type="Pfam" id="PF13180">
    <property type="entry name" value="PDZ_2"/>
    <property type="match status" value="1"/>
</dbReference>
<feature type="domain" description="PDZ" evidence="7">
    <location>
        <begin position="255"/>
        <end position="346"/>
    </location>
</feature>
<dbReference type="Gene3D" id="2.30.42.10">
    <property type="match status" value="1"/>
</dbReference>
<dbReference type="Proteomes" id="UP000619743">
    <property type="component" value="Unassembled WGS sequence"/>
</dbReference>
<feature type="active site" description="Charge relay system" evidence="5">
    <location>
        <position position="105"/>
    </location>
</feature>
<dbReference type="SMART" id="SM00228">
    <property type="entry name" value="PDZ"/>
    <property type="match status" value="1"/>
</dbReference>
<feature type="binding site" evidence="6">
    <location>
        <position position="192"/>
    </location>
    <ligand>
        <name>substrate</name>
    </ligand>
</feature>
<feature type="active site" description="Charge relay system" evidence="5">
    <location>
        <position position="135"/>
    </location>
</feature>
<dbReference type="OrthoDB" id="9758917at2"/>
<dbReference type="InterPro" id="IPR011783">
    <property type="entry name" value="Pept_S1C_DegS"/>
</dbReference>
<name>A0A8J2U7B8_9GAMM</name>
<dbReference type="InterPro" id="IPR001940">
    <property type="entry name" value="Peptidase_S1C"/>
</dbReference>
<keyword evidence="9" id="KW-1185">Reference proteome</keyword>
<dbReference type="InterPro" id="IPR009003">
    <property type="entry name" value="Peptidase_S1_PA"/>
</dbReference>
<evidence type="ECO:0000313" key="8">
    <source>
        <dbReference type="EMBL" id="GGA83237.1"/>
    </source>
</evidence>
<keyword evidence="4" id="KW-0720">Serine protease</keyword>
<dbReference type="FunFam" id="2.40.10.10:FF:000001">
    <property type="entry name" value="Periplasmic serine protease DegS"/>
    <property type="match status" value="1"/>
</dbReference>
<dbReference type="PANTHER" id="PTHR22939:SF101">
    <property type="entry name" value="PERIPLASMIC PH-DEPENDENT SERINE ENDOPROTEASE DEGQ"/>
    <property type="match status" value="1"/>
</dbReference>
<dbReference type="InterPro" id="IPR001478">
    <property type="entry name" value="PDZ"/>
</dbReference>
<evidence type="ECO:0000313" key="9">
    <source>
        <dbReference type="Proteomes" id="UP000619743"/>
    </source>
</evidence>
<protein>
    <submittedName>
        <fullName evidence="8">Outer membrane-stress sensor serine endopeptidase DegS</fullName>
    </submittedName>
</protein>
<evidence type="ECO:0000256" key="1">
    <source>
        <dbReference type="ARBA" id="ARBA00010541"/>
    </source>
</evidence>
<dbReference type="GO" id="GO:0004252">
    <property type="term" value="F:serine-type endopeptidase activity"/>
    <property type="evidence" value="ECO:0007669"/>
    <property type="project" value="InterPro"/>
</dbReference>
<evidence type="ECO:0000259" key="7">
    <source>
        <dbReference type="PROSITE" id="PS50106"/>
    </source>
</evidence>
<organism evidence="8 9">
    <name type="scientific">Neiella marina</name>
    <dbReference type="NCBI Taxonomy" id="508461"/>
    <lineage>
        <taxon>Bacteria</taxon>
        <taxon>Pseudomonadati</taxon>
        <taxon>Pseudomonadota</taxon>
        <taxon>Gammaproteobacteria</taxon>
        <taxon>Alteromonadales</taxon>
        <taxon>Echinimonadaceae</taxon>
        <taxon>Neiella</taxon>
    </lineage>
</organism>
<accession>A0A8J2U7B8</accession>
<sequence>MRFLTYVFKASLAGLLLAALLLILFPGLRGSNTLFDSWLPTANSANGPMSLTDAVRKASPAVVNVYSRSLQRAGGLWSNKAELRTKGLGSGVIMTEKGHILTNSHVVENADQILVALQDGRIYTAKLIGKDIFTDLAVLHIEDEDLPVIPQLADYTPEVGELVLAIGNPYNLGQTITQGIISAAGRSGMAATNYQEFLQTDAAINRGNSGGALVNSDGVLVGINTAAFQAGQEIDIYGISFAVPYGLARKVLESIIKHGRVIRGYLGITGESISPTMAQQLRLADRSGVIVTSMEPTGPAANAGIIANDIILKINGKDISEVNVAMDSIAETKPGESVELTILRQGQLITIAVIVSEPPLPTTMARR</sequence>
<dbReference type="PROSITE" id="PS50106">
    <property type="entry name" value="PDZ"/>
    <property type="match status" value="1"/>
</dbReference>
<evidence type="ECO:0000256" key="5">
    <source>
        <dbReference type="PIRSR" id="PIRSR611783-1"/>
    </source>
</evidence>
<dbReference type="GO" id="GO:0042597">
    <property type="term" value="C:periplasmic space"/>
    <property type="evidence" value="ECO:0007669"/>
    <property type="project" value="TreeGrafter"/>
</dbReference>
<dbReference type="EMBL" id="BMDX01000014">
    <property type="protein sequence ID" value="GGA83237.1"/>
    <property type="molecule type" value="Genomic_DNA"/>
</dbReference>
<dbReference type="Gene3D" id="2.40.10.10">
    <property type="entry name" value="Trypsin-like serine proteases"/>
    <property type="match status" value="2"/>
</dbReference>
<comment type="caution">
    <text evidence="8">The sequence shown here is derived from an EMBL/GenBank/DDBJ whole genome shotgun (WGS) entry which is preliminary data.</text>
</comment>
<dbReference type="PRINTS" id="PR00834">
    <property type="entry name" value="PROTEASES2C"/>
</dbReference>
<evidence type="ECO:0000256" key="3">
    <source>
        <dbReference type="ARBA" id="ARBA00022801"/>
    </source>
</evidence>
<evidence type="ECO:0000256" key="4">
    <source>
        <dbReference type="ARBA" id="ARBA00022825"/>
    </source>
</evidence>
<dbReference type="NCBIfam" id="TIGR02038">
    <property type="entry name" value="protease_degS"/>
    <property type="match status" value="1"/>
</dbReference>
<feature type="active site" description="Charge relay system" evidence="5">
    <location>
        <position position="209"/>
    </location>
</feature>
<dbReference type="PANTHER" id="PTHR22939">
    <property type="entry name" value="SERINE PROTEASE FAMILY S1C HTRA-RELATED"/>
    <property type="match status" value="1"/>
</dbReference>
<proteinExistence type="inferred from homology"/>
<keyword evidence="2" id="KW-0645">Protease</keyword>
<dbReference type="AlphaFoldDB" id="A0A8J2U7B8"/>
<dbReference type="InterPro" id="IPR036034">
    <property type="entry name" value="PDZ_sf"/>
</dbReference>
<dbReference type="InterPro" id="IPR043504">
    <property type="entry name" value="Peptidase_S1_PA_chymotrypsin"/>
</dbReference>
<keyword evidence="3" id="KW-0378">Hydrolase</keyword>
<dbReference type="SUPFAM" id="SSF50494">
    <property type="entry name" value="Trypsin-like serine proteases"/>
    <property type="match status" value="1"/>
</dbReference>
<comment type="similarity">
    <text evidence="1">Belongs to the peptidase S1C family.</text>
</comment>
<dbReference type="Pfam" id="PF13365">
    <property type="entry name" value="Trypsin_2"/>
    <property type="match status" value="1"/>
</dbReference>
<gene>
    <name evidence="8" type="primary">degS</name>
    <name evidence="8" type="ORF">GCM10011369_26550</name>
</gene>
<dbReference type="GO" id="GO:0006515">
    <property type="term" value="P:protein quality control for misfolded or incompletely synthesized proteins"/>
    <property type="evidence" value="ECO:0007669"/>
    <property type="project" value="TreeGrafter"/>
</dbReference>
<reference evidence="9" key="1">
    <citation type="journal article" date="2019" name="Int. J. Syst. Evol. Microbiol.">
        <title>The Global Catalogue of Microorganisms (GCM) 10K type strain sequencing project: providing services to taxonomists for standard genome sequencing and annotation.</title>
        <authorList>
            <consortium name="The Broad Institute Genomics Platform"/>
            <consortium name="The Broad Institute Genome Sequencing Center for Infectious Disease"/>
            <person name="Wu L."/>
            <person name="Ma J."/>
        </authorList>
    </citation>
    <scope>NUCLEOTIDE SEQUENCE [LARGE SCALE GENOMIC DNA]</scope>
    <source>
        <strain evidence="9">CGMCC 1.10130</strain>
    </source>
</reference>
<dbReference type="RefSeq" id="WP_087506290.1">
    <property type="nucleotide sequence ID" value="NZ_BMDX01000014.1"/>
</dbReference>
<dbReference type="SUPFAM" id="SSF50156">
    <property type="entry name" value="PDZ domain-like"/>
    <property type="match status" value="1"/>
</dbReference>
<evidence type="ECO:0000256" key="2">
    <source>
        <dbReference type="ARBA" id="ARBA00022670"/>
    </source>
</evidence>